<keyword evidence="1" id="KW-0175">Coiled coil</keyword>
<feature type="coiled-coil region" evidence="1">
    <location>
        <begin position="29"/>
        <end position="71"/>
    </location>
</feature>
<dbReference type="EMBL" id="MFQB01000050">
    <property type="protein sequence ID" value="OGH65402.1"/>
    <property type="molecule type" value="Genomic_DNA"/>
</dbReference>
<proteinExistence type="predicted"/>
<gene>
    <name evidence="2" type="ORF">A3J66_04060</name>
</gene>
<evidence type="ECO:0000313" key="2">
    <source>
        <dbReference type="EMBL" id="OGH65402.1"/>
    </source>
</evidence>
<evidence type="ECO:0000256" key="1">
    <source>
        <dbReference type="SAM" id="Coils"/>
    </source>
</evidence>
<organism evidence="2 3">
    <name type="scientific">Candidatus Magasanikbacteria bacterium RIFCSPHIGHO2_02_FULL_47_14</name>
    <dbReference type="NCBI Taxonomy" id="1798680"/>
    <lineage>
        <taxon>Bacteria</taxon>
        <taxon>Candidatus Magasanikiibacteriota</taxon>
    </lineage>
</organism>
<accession>A0A1F6M198</accession>
<evidence type="ECO:0000313" key="3">
    <source>
        <dbReference type="Proteomes" id="UP000176282"/>
    </source>
</evidence>
<dbReference type="AlphaFoldDB" id="A0A1F6M198"/>
<protein>
    <submittedName>
        <fullName evidence="2">Uncharacterized protein</fullName>
    </submittedName>
</protein>
<dbReference type="Proteomes" id="UP000176282">
    <property type="component" value="Unassembled WGS sequence"/>
</dbReference>
<name>A0A1F6M198_9BACT</name>
<comment type="caution">
    <text evidence="2">The sequence shown here is derived from an EMBL/GenBank/DDBJ whole genome shotgun (WGS) entry which is preliminary data.</text>
</comment>
<reference evidence="2 3" key="1">
    <citation type="journal article" date="2016" name="Nat. Commun.">
        <title>Thousands of microbial genomes shed light on interconnected biogeochemical processes in an aquifer system.</title>
        <authorList>
            <person name="Anantharaman K."/>
            <person name="Brown C.T."/>
            <person name="Hug L.A."/>
            <person name="Sharon I."/>
            <person name="Castelle C.J."/>
            <person name="Probst A.J."/>
            <person name="Thomas B.C."/>
            <person name="Singh A."/>
            <person name="Wilkins M.J."/>
            <person name="Karaoz U."/>
            <person name="Brodie E.L."/>
            <person name="Williams K.H."/>
            <person name="Hubbard S.S."/>
            <person name="Banfield J.F."/>
        </authorList>
    </citation>
    <scope>NUCLEOTIDE SEQUENCE [LARGE SCALE GENOMIC DNA]</scope>
</reference>
<sequence length="118" mass="13729">MGGKKKKLDEILELVHFMVDFVQTKVATKEELHEEISRLDNKIERLDIKLENKIEKLNEKLGKEISQVENKILSHVDGFVKLHKCIETETVALKSAVQRHEGYFNHISQHLKLDLKNS</sequence>